<evidence type="ECO:0000313" key="1">
    <source>
        <dbReference type="EMBL" id="KAG5650629.1"/>
    </source>
</evidence>
<dbReference type="EMBL" id="JABCKI010000399">
    <property type="protein sequence ID" value="KAG5650629.1"/>
    <property type="molecule type" value="Genomic_DNA"/>
</dbReference>
<gene>
    <name evidence="1" type="ORF">H0H81_011554</name>
</gene>
<name>A0A9P7GJ18_9AGAR</name>
<dbReference type="Proteomes" id="UP000717328">
    <property type="component" value="Unassembled WGS sequence"/>
</dbReference>
<sequence length="335" mass="37582">MYKLLLVAQALRGTKLPTLTDIPPAFEALLSDPNVFKNPLHSKFRLKIYFTKTYVGDSKSVDAINNWLLANGQLIGKDMEKLFAKAKEEGGDALSDLKKTTFIMITPEGAFNGVKFEGITTHNISKLKLFGAPVYTFVNTIAYRMNEAGDHVVDSEQRKQIDNTNFLSNGVVGYELLKEQMSSIDGLNAEEQFTAKYLPAPNIDMGQFMARIDSPFGTRQLENPNPLVVVCDTQIWRGGAYKLAPVEDGILKRAAVILTQFFFGMQAKANEEEKPEQIAYKMKDIAKRQILKNTETNLVVRVSDFLYLPIEAGNFKDEDVQRMNHSSLLPDLSKK</sequence>
<comment type="caution">
    <text evidence="1">The sequence shown here is derived from an EMBL/GenBank/DDBJ whole genome shotgun (WGS) entry which is preliminary data.</text>
</comment>
<protein>
    <submittedName>
        <fullName evidence="1">Uncharacterized protein</fullName>
    </submittedName>
</protein>
<dbReference type="AlphaFoldDB" id="A0A9P7GJ18"/>
<dbReference type="OrthoDB" id="10411964at2759"/>
<keyword evidence="2" id="KW-1185">Reference proteome</keyword>
<evidence type="ECO:0000313" key="2">
    <source>
        <dbReference type="Proteomes" id="UP000717328"/>
    </source>
</evidence>
<reference evidence="1" key="2">
    <citation type="submission" date="2021-10" db="EMBL/GenBank/DDBJ databases">
        <title>Phylogenomics reveals ancestral predisposition of the termite-cultivated fungus Termitomyces towards a domesticated lifestyle.</title>
        <authorList>
            <person name="Auxier B."/>
            <person name="Grum-Grzhimaylo A."/>
            <person name="Cardenas M.E."/>
            <person name="Lodge J.D."/>
            <person name="Laessoe T."/>
            <person name="Pedersen O."/>
            <person name="Smith M.E."/>
            <person name="Kuyper T.W."/>
            <person name="Franco-Molano E.A."/>
            <person name="Baroni T.J."/>
            <person name="Aanen D.K."/>
        </authorList>
    </citation>
    <scope>NUCLEOTIDE SEQUENCE</scope>
    <source>
        <strain evidence="1">D49</strain>
    </source>
</reference>
<reference evidence="1" key="1">
    <citation type="submission" date="2021-02" db="EMBL/GenBank/DDBJ databases">
        <authorList>
            <person name="Nieuwenhuis M."/>
            <person name="Van De Peppel L.J.J."/>
        </authorList>
    </citation>
    <scope>NUCLEOTIDE SEQUENCE</scope>
    <source>
        <strain evidence="1">D49</strain>
    </source>
</reference>
<accession>A0A9P7GJ18</accession>
<proteinExistence type="predicted"/>
<organism evidence="1 2">
    <name type="scientific">Sphagnurus paluster</name>
    <dbReference type="NCBI Taxonomy" id="117069"/>
    <lineage>
        <taxon>Eukaryota</taxon>
        <taxon>Fungi</taxon>
        <taxon>Dikarya</taxon>
        <taxon>Basidiomycota</taxon>
        <taxon>Agaricomycotina</taxon>
        <taxon>Agaricomycetes</taxon>
        <taxon>Agaricomycetidae</taxon>
        <taxon>Agaricales</taxon>
        <taxon>Tricholomatineae</taxon>
        <taxon>Lyophyllaceae</taxon>
        <taxon>Sphagnurus</taxon>
    </lineage>
</organism>